<proteinExistence type="predicted"/>
<sequence>MLLDGFYSTLIDEFPWIVRNRYTGLSKISCGAQGIVCLAKDNTSKNVVIKKLLRPLESNGNAKRSLREILILRCLRQEPHPHIINFKEVYTTDTSPSSLRNIYLVTEYIGKDLAASLREVGRYNEGDALKITSQVLSGLAYLHSGGILHRDLKPSNITISDNFEVKIFDFGLSRSASDEMSGYVVTRPYRAPEITCNGNYYKANADVWSVGCILMELLTGQILFQGTSSIEHFKNIINFVGTPNDSVLSKIPSAINFIKSLNYRHPVDLHDYIPHVHESIIQLLQAMLRFDPDDRPSAKEALKHDSFRYFGATTYVADCDYNCPIWEVHFDSQTLELENLKELIWNECQKG</sequence>
<dbReference type="SUPFAM" id="SSF56112">
    <property type="entry name" value="Protein kinase-like (PK-like)"/>
    <property type="match status" value="1"/>
</dbReference>
<dbReference type="FunFam" id="1.10.510.10:FF:000624">
    <property type="entry name" value="Mitogen-activated protein kinase"/>
    <property type="match status" value="1"/>
</dbReference>
<keyword evidence="4" id="KW-0418">Kinase</keyword>
<accession>A0A7I8W876</accession>
<dbReference type="AlphaFoldDB" id="A0A7I8W876"/>
<dbReference type="InterPro" id="IPR011009">
    <property type="entry name" value="Kinase-like_dom_sf"/>
</dbReference>
<dbReference type="InterPro" id="IPR000719">
    <property type="entry name" value="Prot_kinase_dom"/>
</dbReference>
<dbReference type="Gene3D" id="3.30.200.20">
    <property type="entry name" value="Phosphorylase Kinase, domain 1"/>
    <property type="match status" value="1"/>
</dbReference>
<dbReference type="Pfam" id="PF00069">
    <property type="entry name" value="Pkinase"/>
    <property type="match status" value="1"/>
</dbReference>
<keyword evidence="5" id="KW-0067">ATP-binding</keyword>
<evidence type="ECO:0000256" key="1">
    <source>
        <dbReference type="ARBA" id="ARBA00022527"/>
    </source>
</evidence>
<keyword evidence="8" id="KW-1185">Reference proteome</keyword>
<evidence type="ECO:0000313" key="8">
    <source>
        <dbReference type="Proteomes" id="UP000549394"/>
    </source>
</evidence>
<dbReference type="PROSITE" id="PS00108">
    <property type="entry name" value="PROTEIN_KINASE_ST"/>
    <property type="match status" value="1"/>
</dbReference>
<evidence type="ECO:0000313" key="7">
    <source>
        <dbReference type="EMBL" id="CAD5124341.1"/>
    </source>
</evidence>
<name>A0A7I8W876_9ANNE</name>
<dbReference type="SMART" id="SM00220">
    <property type="entry name" value="S_TKc"/>
    <property type="match status" value="1"/>
</dbReference>
<dbReference type="Gene3D" id="1.10.510.10">
    <property type="entry name" value="Transferase(Phosphotransferase) domain 1"/>
    <property type="match status" value="1"/>
</dbReference>
<dbReference type="PANTHER" id="PTHR24055">
    <property type="entry name" value="MITOGEN-ACTIVATED PROTEIN KINASE"/>
    <property type="match status" value="1"/>
</dbReference>
<dbReference type="GO" id="GO:0005524">
    <property type="term" value="F:ATP binding"/>
    <property type="evidence" value="ECO:0007669"/>
    <property type="project" value="UniProtKB-KW"/>
</dbReference>
<dbReference type="Proteomes" id="UP000549394">
    <property type="component" value="Unassembled WGS sequence"/>
</dbReference>
<keyword evidence="3" id="KW-0547">Nucleotide-binding</keyword>
<evidence type="ECO:0000256" key="2">
    <source>
        <dbReference type="ARBA" id="ARBA00022679"/>
    </source>
</evidence>
<organism evidence="7 8">
    <name type="scientific">Dimorphilus gyrociliatus</name>
    <dbReference type="NCBI Taxonomy" id="2664684"/>
    <lineage>
        <taxon>Eukaryota</taxon>
        <taxon>Metazoa</taxon>
        <taxon>Spiralia</taxon>
        <taxon>Lophotrochozoa</taxon>
        <taxon>Annelida</taxon>
        <taxon>Polychaeta</taxon>
        <taxon>Polychaeta incertae sedis</taxon>
        <taxon>Dinophilidae</taxon>
        <taxon>Dimorphilus</taxon>
    </lineage>
</organism>
<dbReference type="GO" id="GO:0004674">
    <property type="term" value="F:protein serine/threonine kinase activity"/>
    <property type="evidence" value="ECO:0007669"/>
    <property type="project" value="UniProtKB-KW"/>
</dbReference>
<evidence type="ECO:0000256" key="3">
    <source>
        <dbReference type="ARBA" id="ARBA00022741"/>
    </source>
</evidence>
<dbReference type="OrthoDB" id="192887at2759"/>
<reference evidence="7 8" key="1">
    <citation type="submission" date="2020-08" db="EMBL/GenBank/DDBJ databases">
        <authorList>
            <person name="Hejnol A."/>
        </authorList>
    </citation>
    <scope>NUCLEOTIDE SEQUENCE [LARGE SCALE GENOMIC DNA]</scope>
</reference>
<evidence type="ECO:0000256" key="5">
    <source>
        <dbReference type="ARBA" id="ARBA00022840"/>
    </source>
</evidence>
<keyword evidence="2" id="KW-0808">Transferase</keyword>
<dbReference type="PROSITE" id="PS50011">
    <property type="entry name" value="PROTEIN_KINASE_DOM"/>
    <property type="match status" value="1"/>
</dbReference>
<comment type="caution">
    <text evidence="7">The sequence shown here is derived from an EMBL/GenBank/DDBJ whole genome shotgun (WGS) entry which is preliminary data.</text>
</comment>
<dbReference type="InterPro" id="IPR008271">
    <property type="entry name" value="Ser/Thr_kinase_AS"/>
</dbReference>
<dbReference type="InterPro" id="IPR050117">
    <property type="entry name" value="MAPK"/>
</dbReference>
<evidence type="ECO:0000259" key="6">
    <source>
        <dbReference type="PROSITE" id="PS50011"/>
    </source>
</evidence>
<protein>
    <recommendedName>
        <fullName evidence="6">Protein kinase domain-containing protein</fullName>
    </recommendedName>
</protein>
<feature type="domain" description="Protein kinase" evidence="6">
    <location>
        <begin position="22"/>
        <end position="307"/>
    </location>
</feature>
<evidence type="ECO:0000256" key="4">
    <source>
        <dbReference type="ARBA" id="ARBA00022777"/>
    </source>
</evidence>
<keyword evidence="1" id="KW-0723">Serine/threonine-protein kinase</keyword>
<dbReference type="EMBL" id="CAJFCJ010000020">
    <property type="protein sequence ID" value="CAD5124341.1"/>
    <property type="molecule type" value="Genomic_DNA"/>
</dbReference>
<gene>
    <name evidence="7" type="ORF">DGYR_LOCUS11895</name>
</gene>